<dbReference type="Proteomes" id="UP000250181">
    <property type="component" value="Chromosome"/>
</dbReference>
<evidence type="ECO:0000313" key="2">
    <source>
        <dbReference type="EMBL" id="AWX96423.1"/>
    </source>
</evidence>
<dbReference type="GO" id="GO:0006355">
    <property type="term" value="P:regulation of DNA-templated transcription"/>
    <property type="evidence" value="ECO:0007669"/>
    <property type="project" value="InterPro"/>
</dbReference>
<dbReference type="InterPro" id="IPR000551">
    <property type="entry name" value="MerR-type_HTH_dom"/>
</dbReference>
<proteinExistence type="predicted"/>
<sequence length="94" mass="10781">MFTLSRESEIEMKEGILSLISSYLEGCSATRKELGLLTPRQVREELQIGQKTLSQWEKVGLKRYVPPINDSRKYYYRATDILTFLGGSIYNGKS</sequence>
<reference evidence="2 3" key="1">
    <citation type="submission" date="2016-10" db="EMBL/GenBank/DDBJ databases">
        <authorList>
            <person name="Zou G."/>
            <person name="Zhou R."/>
        </authorList>
    </citation>
    <scope>NUCLEOTIDE SEQUENCE [LARGE SCALE GENOMIC DNA]</scope>
    <source>
        <strain evidence="2 3">0061</strain>
    </source>
</reference>
<dbReference type="AlphaFoldDB" id="A0AAD0L174"/>
<dbReference type="EMBL" id="CP017666">
    <property type="protein sequence ID" value="AWX96423.1"/>
    <property type="molecule type" value="Genomic_DNA"/>
</dbReference>
<accession>A0AAD0L174</accession>
<feature type="domain" description="HTH merR-type" evidence="1">
    <location>
        <begin position="38"/>
        <end position="84"/>
    </location>
</feature>
<evidence type="ECO:0000313" key="3">
    <source>
        <dbReference type="Proteomes" id="UP000250181"/>
    </source>
</evidence>
<protein>
    <submittedName>
        <fullName evidence="2">Transcriptional regulator</fullName>
    </submittedName>
</protein>
<dbReference type="Pfam" id="PF13411">
    <property type="entry name" value="MerR_1"/>
    <property type="match status" value="1"/>
</dbReference>
<dbReference type="SUPFAM" id="SSF46955">
    <property type="entry name" value="Putative DNA-binding domain"/>
    <property type="match status" value="1"/>
</dbReference>
<gene>
    <name evidence="2" type="ORF">BKM66_09810</name>
</gene>
<dbReference type="GO" id="GO:0003677">
    <property type="term" value="F:DNA binding"/>
    <property type="evidence" value="ECO:0007669"/>
    <property type="project" value="InterPro"/>
</dbReference>
<dbReference type="RefSeq" id="WP_105127783.1">
    <property type="nucleotide sequence ID" value="NZ_CP017666.1"/>
</dbReference>
<name>A0AAD0L174_STRSU</name>
<evidence type="ECO:0000259" key="1">
    <source>
        <dbReference type="Pfam" id="PF13411"/>
    </source>
</evidence>
<dbReference type="InterPro" id="IPR009061">
    <property type="entry name" value="DNA-bd_dom_put_sf"/>
</dbReference>
<organism evidence="2 3">
    <name type="scientific">Streptococcus suis</name>
    <dbReference type="NCBI Taxonomy" id="1307"/>
    <lineage>
        <taxon>Bacteria</taxon>
        <taxon>Bacillati</taxon>
        <taxon>Bacillota</taxon>
        <taxon>Bacilli</taxon>
        <taxon>Lactobacillales</taxon>
        <taxon>Streptococcaceae</taxon>
        <taxon>Streptococcus</taxon>
    </lineage>
</organism>